<organism evidence="1 2">
    <name type="scientific">Halorubrum glutamatedens</name>
    <dbReference type="NCBI Taxonomy" id="2707018"/>
    <lineage>
        <taxon>Archaea</taxon>
        <taxon>Methanobacteriati</taxon>
        <taxon>Methanobacteriota</taxon>
        <taxon>Stenosarchaea group</taxon>
        <taxon>Halobacteria</taxon>
        <taxon>Halobacteriales</taxon>
        <taxon>Haloferacaceae</taxon>
        <taxon>Halorubrum</taxon>
    </lineage>
</organism>
<evidence type="ECO:0000313" key="1">
    <source>
        <dbReference type="EMBL" id="MFC5136584.1"/>
    </source>
</evidence>
<dbReference type="EMBL" id="JBHSKV010000029">
    <property type="protein sequence ID" value="MFC5136584.1"/>
    <property type="molecule type" value="Genomic_DNA"/>
</dbReference>
<protein>
    <submittedName>
        <fullName evidence="1">Uncharacterized protein</fullName>
    </submittedName>
</protein>
<proteinExistence type="predicted"/>
<evidence type="ECO:0000313" key="2">
    <source>
        <dbReference type="Proteomes" id="UP001596145"/>
    </source>
</evidence>
<dbReference type="RefSeq" id="WP_122106944.1">
    <property type="nucleotide sequence ID" value="NZ_JBHSKV010000029.1"/>
</dbReference>
<sequence length="69" mass="7981">MPTIVHESETGVVEKEVDEVTYDADNGFWKYEVGEDDTQLRYVPREQVYYVDKDVDEEKRTAGGVTDAY</sequence>
<dbReference type="Proteomes" id="UP001596145">
    <property type="component" value="Unassembled WGS sequence"/>
</dbReference>
<comment type="caution">
    <text evidence="1">The sequence shown here is derived from an EMBL/GenBank/DDBJ whole genome shotgun (WGS) entry which is preliminary data.</text>
</comment>
<name>A0ABD5QWU6_9EURY</name>
<gene>
    <name evidence="1" type="ORF">ACFPJA_17940</name>
</gene>
<keyword evidence="2" id="KW-1185">Reference proteome</keyword>
<accession>A0ABD5QWU6</accession>
<reference evidence="1 2" key="1">
    <citation type="journal article" date="2019" name="Int. J. Syst. Evol. Microbiol.">
        <title>The Global Catalogue of Microorganisms (GCM) 10K type strain sequencing project: providing services to taxonomists for standard genome sequencing and annotation.</title>
        <authorList>
            <consortium name="The Broad Institute Genomics Platform"/>
            <consortium name="The Broad Institute Genome Sequencing Center for Infectious Disease"/>
            <person name="Wu L."/>
            <person name="Ma J."/>
        </authorList>
    </citation>
    <scope>NUCLEOTIDE SEQUENCE [LARGE SCALE GENOMIC DNA]</scope>
    <source>
        <strain evidence="1 2">CGMCC 1.16026</strain>
    </source>
</reference>
<dbReference type="AlphaFoldDB" id="A0ABD5QWU6"/>